<gene>
    <name evidence="2" type="ORF">GCM10009759_79430</name>
</gene>
<evidence type="ECO:0000256" key="1">
    <source>
        <dbReference type="SAM" id="MobiDB-lite"/>
    </source>
</evidence>
<dbReference type="RefSeq" id="WP_344559652.1">
    <property type="nucleotide sequence ID" value="NZ_BAAANS010000132.1"/>
</dbReference>
<feature type="region of interest" description="Disordered" evidence="1">
    <location>
        <begin position="1"/>
        <end position="24"/>
    </location>
</feature>
<keyword evidence="3" id="KW-1185">Reference proteome</keyword>
<feature type="compositionally biased region" description="Basic and acidic residues" evidence="1">
    <location>
        <begin position="1"/>
        <end position="18"/>
    </location>
</feature>
<accession>A0ABN2YGN5</accession>
<evidence type="ECO:0000313" key="3">
    <source>
        <dbReference type="Proteomes" id="UP001500897"/>
    </source>
</evidence>
<protein>
    <submittedName>
        <fullName evidence="2">Uncharacterized protein</fullName>
    </submittedName>
</protein>
<comment type="caution">
    <text evidence="2">The sequence shown here is derived from an EMBL/GenBank/DDBJ whole genome shotgun (WGS) entry which is preliminary data.</text>
</comment>
<reference evidence="2 3" key="1">
    <citation type="journal article" date="2019" name="Int. J. Syst. Evol. Microbiol.">
        <title>The Global Catalogue of Microorganisms (GCM) 10K type strain sequencing project: providing services to taxonomists for standard genome sequencing and annotation.</title>
        <authorList>
            <consortium name="The Broad Institute Genomics Platform"/>
            <consortium name="The Broad Institute Genome Sequencing Center for Infectious Disease"/>
            <person name="Wu L."/>
            <person name="Ma J."/>
        </authorList>
    </citation>
    <scope>NUCLEOTIDE SEQUENCE [LARGE SCALE GENOMIC DNA]</scope>
    <source>
        <strain evidence="2 3">JCM 14559</strain>
    </source>
</reference>
<name>A0ABN2YGN5_9ACTN</name>
<dbReference type="Proteomes" id="UP001500897">
    <property type="component" value="Unassembled WGS sequence"/>
</dbReference>
<dbReference type="EMBL" id="BAAANS010000132">
    <property type="protein sequence ID" value="GAA2126949.1"/>
    <property type="molecule type" value="Genomic_DNA"/>
</dbReference>
<evidence type="ECO:0000313" key="2">
    <source>
        <dbReference type="EMBL" id="GAA2126949.1"/>
    </source>
</evidence>
<proteinExistence type="predicted"/>
<organism evidence="2 3">
    <name type="scientific">Kitasatospora saccharophila</name>
    <dbReference type="NCBI Taxonomy" id="407973"/>
    <lineage>
        <taxon>Bacteria</taxon>
        <taxon>Bacillati</taxon>
        <taxon>Actinomycetota</taxon>
        <taxon>Actinomycetes</taxon>
        <taxon>Kitasatosporales</taxon>
        <taxon>Streptomycetaceae</taxon>
        <taxon>Kitasatospora</taxon>
    </lineage>
</organism>
<sequence length="57" mass="6425">MTESTNKHADRSMAKSDRQPSWTRRLARQAVENAIKGASTTAGTACISLIVWWIKHR</sequence>